<dbReference type="RefSeq" id="XP_028479466.1">
    <property type="nucleotide sequence ID" value="XM_028620494.1"/>
</dbReference>
<protein>
    <submittedName>
        <fullName evidence="2">Uncharacterized protein</fullName>
    </submittedName>
</protein>
<feature type="region of interest" description="Disordered" evidence="1">
    <location>
        <begin position="1"/>
        <end position="35"/>
    </location>
</feature>
<accession>A0A427Y6G4</accession>
<reference evidence="2 3" key="1">
    <citation type="submission" date="2018-11" db="EMBL/GenBank/DDBJ databases">
        <title>Genome sequence of Apiotrichum porosum DSM 27194.</title>
        <authorList>
            <person name="Aliyu H."/>
            <person name="Gorte O."/>
            <person name="Ochsenreither K."/>
        </authorList>
    </citation>
    <scope>NUCLEOTIDE SEQUENCE [LARGE SCALE GENOMIC DNA]</scope>
    <source>
        <strain evidence="2 3">DSM 27194</strain>
    </source>
</reference>
<dbReference type="Proteomes" id="UP000279236">
    <property type="component" value="Unassembled WGS sequence"/>
</dbReference>
<keyword evidence="3" id="KW-1185">Reference proteome</keyword>
<dbReference type="GeneID" id="39589495"/>
<evidence type="ECO:0000313" key="2">
    <source>
        <dbReference type="EMBL" id="RSH86681.1"/>
    </source>
</evidence>
<comment type="caution">
    <text evidence="2">The sequence shown here is derived from an EMBL/GenBank/DDBJ whole genome shotgun (WGS) entry which is preliminary data.</text>
</comment>
<evidence type="ECO:0000256" key="1">
    <source>
        <dbReference type="SAM" id="MobiDB-lite"/>
    </source>
</evidence>
<gene>
    <name evidence="2" type="ORF">EHS24_004952</name>
</gene>
<feature type="region of interest" description="Disordered" evidence="1">
    <location>
        <begin position="396"/>
        <end position="423"/>
    </location>
</feature>
<sequence>MDVDSDDGSDKAASVFTPGEKDDTEGGQASAHMPVPATAYASTTLVRTAVGDLKWHARGPLNVTRGRGHVLYTLALGGSIYTRGQPLLMCSPTTRLFLVRVPLGELNTEPKPTVVPGDLRSFQQAVTEGISWLLQVQLRGAGGDNTFVNRLNGVCNFFAGSKTYQGVGHVVNNDRTKTTGKSLLQLRQGLRCKEAAFAAAVQCARHQQDIGVAIDTLSSRWRQELQKSNKATKTVLVDSAIEGMRLVQTGQGYPIHLVENEHQAGQHHHVPKYEIKELGTYLAMPPEEQRLWHLYRPDGLDFPAQPVPVDPQFLGIWLGYGDGRLTNNANLGDADFDTWLHEHASVIDQVLSRSNPGAYRTIYQQRLDKGWSPLPVESRHQWCLPDGAIWPGTGEELAEGEGEGEGEGMTAATRTGPSPYSPSLCIPPGRCGRSSVISQLGMHELSTTQLCQSIPALAEDEEYDQSRLGDWWEGDDDDDMLADAKSEDLDAGIAFFKSIDQEITEDIEIEEENDVLQDDEMMRDDFEDVPRTRGRANAVRLNVNPRHYGNIAQEELDNILQHSPPPCRRRTTLGRARGRDRDQWMSVTLMAYRLVVLVVAAPATAFSTSCLNGDISVLILSLGFKLWQTYESSTDTLVLYFSGVMLHEIPTLLRRRKSTSHKTRDQPGFGFTVMKEESTVGWTAISVSGDNTVLRHDHLVLCGAENTGSGRNTARRVISITASKEVANRVKDMTIEGAIGPMVQLLRGRRLPAPGQNRSRPRPVIQHVLGLLQRDQHTNGARLPDTLRRATEDRDGSVSVDAHTATYKLLQHAPRTTHDMHDSQYY</sequence>
<dbReference type="AlphaFoldDB" id="A0A427Y6G4"/>
<organism evidence="2 3">
    <name type="scientific">Apiotrichum porosum</name>
    <dbReference type="NCBI Taxonomy" id="105984"/>
    <lineage>
        <taxon>Eukaryota</taxon>
        <taxon>Fungi</taxon>
        <taxon>Dikarya</taxon>
        <taxon>Basidiomycota</taxon>
        <taxon>Agaricomycotina</taxon>
        <taxon>Tremellomycetes</taxon>
        <taxon>Trichosporonales</taxon>
        <taxon>Trichosporonaceae</taxon>
        <taxon>Apiotrichum</taxon>
    </lineage>
</organism>
<evidence type="ECO:0000313" key="3">
    <source>
        <dbReference type="Proteomes" id="UP000279236"/>
    </source>
</evidence>
<proteinExistence type="predicted"/>
<dbReference type="EMBL" id="RSCE01000002">
    <property type="protein sequence ID" value="RSH86681.1"/>
    <property type="molecule type" value="Genomic_DNA"/>
</dbReference>
<feature type="compositionally biased region" description="Acidic residues" evidence="1">
    <location>
        <begin position="396"/>
        <end position="406"/>
    </location>
</feature>
<dbReference type="OrthoDB" id="10680656at2759"/>
<name>A0A427Y6G4_9TREE</name>